<dbReference type="InterPro" id="IPR007603">
    <property type="entry name" value="Choline_transptr-like"/>
</dbReference>
<feature type="transmembrane region" description="Helical" evidence="7">
    <location>
        <begin position="350"/>
        <end position="375"/>
    </location>
</feature>
<dbReference type="GO" id="GO:0022857">
    <property type="term" value="F:transmembrane transporter activity"/>
    <property type="evidence" value="ECO:0007669"/>
    <property type="project" value="UniProtKB-UniRule"/>
</dbReference>
<feature type="transmembrane region" description="Helical" evidence="7">
    <location>
        <begin position="243"/>
        <end position="262"/>
    </location>
</feature>
<feature type="transmembrane region" description="Helical" evidence="7">
    <location>
        <begin position="418"/>
        <end position="437"/>
    </location>
</feature>
<evidence type="ECO:0000256" key="2">
    <source>
        <dbReference type="ARBA" id="ARBA00007168"/>
    </source>
</evidence>
<evidence type="ECO:0000256" key="8">
    <source>
        <dbReference type="SAM" id="MobiDB-lite"/>
    </source>
</evidence>
<dbReference type="AlphaFoldDB" id="A0A812W6S3"/>
<feature type="compositionally biased region" description="Basic and acidic residues" evidence="8">
    <location>
        <begin position="17"/>
        <end position="29"/>
    </location>
</feature>
<protein>
    <recommendedName>
        <fullName evidence="7">Choline transporter-like protein</fullName>
    </recommendedName>
</protein>
<reference evidence="9" key="1">
    <citation type="submission" date="2021-02" db="EMBL/GenBank/DDBJ databases">
        <authorList>
            <person name="Dougan E. K."/>
            <person name="Rhodes N."/>
            <person name="Thang M."/>
            <person name="Chan C."/>
        </authorList>
    </citation>
    <scope>NUCLEOTIDE SEQUENCE</scope>
</reference>
<dbReference type="OrthoDB" id="435106at2759"/>
<comment type="caution">
    <text evidence="9">The sequence shown here is derived from an EMBL/GenBank/DDBJ whole genome shotgun (WGS) entry which is preliminary data.</text>
</comment>
<gene>
    <name evidence="9" type="primary">SLC44A1</name>
    <name evidence="9" type="ORF">SPIL2461_LOCUS17804</name>
</gene>
<evidence type="ECO:0000313" key="9">
    <source>
        <dbReference type="EMBL" id="CAE7658942.1"/>
    </source>
</evidence>
<evidence type="ECO:0000256" key="6">
    <source>
        <dbReference type="ARBA" id="ARBA00023180"/>
    </source>
</evidence>
<dbReference type="Pfam" id="PF04515">
    <property type="entry name" value="Choline_transpo"/>
    <property type="match status" value="1"/>
</dbReference>
<evidence type="ECO:0000256" key="1">
    <source>
        <dbReference type="ARBA" id="ARBA00004141"/>
    </source>
</evidence>
<dbReference type="PANTHER" id="PTHR12385:SF14">
    <property type="entry name" value="CHOLINE TRANSPORTER-LIKE 2"/>
    <property type="match status" value="1"/>
</dbReference>
<evidence type="ECO:0000313" key="10">
    <source>
        <dbReference type="Proteomes" id="UP000649617"/>
    </source>
</evidence>
<evidence type="ECO:0000256" key="7">
    <source>
        <dbReference type="RuleBase" id="RU368066"/>
    </source>
</evidence>
<comment type="function">
    <text evidence="7">Choline transporter.</text>
</comment>
<organism evidence="9 10">
    <name type="scientific">Symbiodinium pilosum</name>
    <name type="common">Dinoflagellate</name>
    <dbReference type="NCBI Taxonomy" id="2952"/>
    <lineage>
        <taxon>Eukaryota</taxon>
        <taxon>Sar</taxon>
        <taxon>Alveolata</taxon>
        <taxon>Dinophyceae</taxon>
        <taxon>Suessiales</taxon>
        <taxon>Symbiodiniaceae</taxon>
        <taxon>Symbiodinium</taxon>
    </lineage>
</organism>
<feature type="transmembrane region" description="Helical" evidence="7">
    <location>
        <begin position="474"/>
        <end position="494"/>
    </location>
</feature>
<feature type="transmembrane region" description="Helical" evidence="7">
    <location>
        <begin position="302"/>
        <end position="329"/>
    </location>
</feature>
<dbReference type="PANTHER" id="PTHR12385">
    <property type="entry name" value="CHOLINE TRANSPORTER-LIKE (SLC FAMILY 44)"/>
    <property type="match status" value="1"/>
</dbReference>
<dbReference type="Proteomes" id="UP000649617">
    <property type="component" value="Unassembled WGS sequence"/>
</dbReference>
<feature type="transmembrane region" description="Helical" evidence="7">
    <location>
        <begin position="214"/>
        <end position="237"/>
    </location>
</feature>
<keyword evidence="5 7" id="KW-0472">Membrane</keyword>
<keyword evidence="4 7" id="KW-1133">Transmembrane helix</keyword>
<feature type="transmembrane region" description="Helical" evidence="7">
    <location>
        <begin position="41"/>
        <end position="60"/>
    </location>
</feature>
<feature type="transmembrane region" description="Helical" evidence="7">
    <location>
        <begin position="562"/>
        <end position="589"/>
    </location>
</feature>
<proteinExistence type="inferred from homology"/>
<dbReference type="GO" id="GO:0005886">
    <property type="term" value="C:plasma membrane"/>
    <property type="evidence" value="ECO:0007669"/>
    <property type="project" value="UniProtKB-SubCell"/>
</dbReference>
<accession>A0A812W6S3</accession>
<keyword evidence="3 7" id="KW-0812">Transmembrane</keyword>
<evidence type="ECO:0000256" key="5">
    <source>
        <dbReference type="ARBA" id="ARBA00023136"/>
    </source>
</evidence>
<sequence>MAARQRTATPPPQLRAVEQRSRRQVPEKTDGIARRRCTDPCCGLVFVLFTAAIVTSLSAAHSRDLRPLTRGIDHRGRICGWSEGTQEQPLLHWCTTRIEHGLILNLSSPVCVDYCPGLGEQALCPEGPEATEVEVPQEGGRVLLVRTEKQVLSPQEVFVETKPWVDRYCVPARALGDALASRTSLLGAIASGAAMDWLVGCFEQLRSLPSIPRLLCLATAWALIVSLVYLLCLRFFALLLVRLALLTSSLLCFASAVVLLAMTNADAVPGLQPLVATSLSLATGGLVELNTAYTVSLSEMPFLVAVLVCGLLLGALLFLMGCVCARTSLDVAADCVRESCAVVMSMPSLLLLPVMDAFICQVTWVLLLAVLPALLSSANVTGITLFGVSGVFRQLHLAAADYLHIAATVFSCFWVQELVGAACLFATAHSVAAWYFAPGANIWQKVRHLPAAPAVQGLLVALTCHLGSMARGAFAIALLRFLRWALWALHLVIARQEDDKAKRKSRGCGACIAVACDSLLATVQAWTEFLSGHAYVDIALSSSSYAVAATKASKLLRSHAGLVSVLSIVACFLRLAGSLGLAAAAGLAARTAVARPDGG</sequence>
<name>A0A812W6S3_SYMPI</name>
<dbReference type="EMBL" id="CAJNIZ010043393">
    <property type="protein sequence ID" value="CAE7658942.1"/>
    <property type="molecule type" value="Genomic_DNA"/>
</dbReference>
<keyword evidence="6" id="KW-0325">Glycoprotein</keyword>
<feature type="region of interest" description="Disordered" evidence="8">
    <location>
        <begin position="1"/>
        <end position="29"/>
    </location>
</feature>
<evidence type="ECO:0000256" key="3">
    <source>
        <dbReference type="ARBA" id="ARBA00022692"/>
    </source>
</evidence>
<keyword evidence="10" id="KW-1185">Reference proteome</keyword>
<comment type="similarity">
    <text evidence="2 7">Belongs to the CTL (choline transporter-like) family.</text>
</comment>
<comment type="subcellular location">
    <subcellularLocation>
        <location evidence="7">Cell membrane</location>
        <topology evidence="7">Multi-pass membrane protein</topology>
    </subcellularLocation>
    <subcellularLocation>
        <location evidence="1">Membrane</location>
        <topology evidence="1">Multi-pass membrane protein</topology>
    </subcellularLocation>
</comment>
<evidence type="ECO:0000256" key="4">
    <source>
        <dbReference type="ARBA" id="ARBA00022989"/>
    </source>
</evidence>